<dbReference type="Proteomes" id="UP001642540">
    <property type="component" value="Unassembled WGS sequence"/>
</dbReference>
<name>A0ABP1PZ82_9HEXA</name>
<feature type="compositionally biased region" description="Basic and acidic residues" evidence="1">
    <location>
        <begin position="291"/>
        <end position="302"/>
    </location>
</feature>
<evidence type="ECO:0000313" key="2">
    <source>
        <dbReference type="EMBL" id="CAL8076302.1"/>
    </source>
</evidence>
<dbReference type="EMBL" id="CAXLJM020000011">
    <property type="protein sequence ID" value="CAL8076302.1"/>
    <property type="molecule type" value="Genomic_DNA"/>
</dbReference>
<proteinExistence type="predicted"/>
<feature type="region of interest" description="Disordered" evidence="1">
    <location>
        <begin position="271"/>
        <end position="302"/>
    </location>
</feature>
<keyword evidence="3" id="KW-1185">Reference proteome</keyword>
<reference evidence="2 3" key="1">
    <citation type="submission" date="2024-08" db="EMBL/GenBank/DDBJ databases">
        <authorList>
            <person name="Cucini C."/>
            <person name="Frati F."/>
        </authorList>
    </citation>
    <scope>NUCLEOTIDE SEQUENCE [LARGE SCALE GENOMIC DNA]</scope>
</reference>
<evidence type="ECO:0000256" key="1">
    <source>
        <dbReference type="SAM" id="MobiDB-lite"/>
    </source>
</evidence>
<sequence length="302" mass="32719">MTSSLDSAGNLSIDTQPIDLTIQETLNGDSGNITSESNSTLQTARIDPESICYAIINPSGATLEESSSSDGSWMNLEHADCGNLMVAVESEAKDHDVLIRKGEVIARLVFTQIGRPKPLHVNADALQDYLEKLITRRRQLCYIPTLRYGPFSVIPSVILDNNNNDHCTIPSLQDDTISSTPTDLLQSTSGVNNKSSASLTAMSEHSTQTTASAMSNDVKLKGEDKFNVIVAHTLSAMIRTDIGPLKADMDTLKCLVNNAIKILISTPSIGEVEHEDEDDGDTKPPNFKRHTAAEKVKLAPEI</sequence>
<comment type="caution">
    <text evidence="2">The sequence shown here is derived from an EMBL/GenBank/DDBJ whole genome shotgun (WGS) entry which is preliminary data.</text>
</comment>
<organism evidence="2 3">
    <name type="scientific">Orchesella dallaii</name>
    <dbReference type="NCBI Taxonomy" id="48710"/>
    <lineage>
        <taxon>Eukaryota</taxon>
        <taxon>Metazoa</taxon>
        <taxon>Ecdysozoa</taxon>
        <taxon>Arthropoda</taxon>
        <taxon>Hexapoda</taxon>
        <taxon>Collembola</taxon>
        <taxon>Entomobryomorpha</taxon>
        <taxon>Entomobryoidea</taxon>
        <taxon>Orchesellidae</taxon>
        <taxon>Orchesellinae</taxon>
        <taxon>Orchesella</taxon>
    </lineage>
</organism>
<evidence type="ECO:0000313" key="3">
    <source>
        <dbReference type="Proteomes" id="UP001642540"/>
    </source>
</evidence>
<gene>
    <name evidence="2" type="ORF">ODALV1_LOCUS3426</name>
</gene>
<protein>
    <submittedName>
        <fullName evidence="2">Uncharacterized protein</fullName>
    </submittedName>
</protein>
<accession>A0ABP1PZ82</accession>